<comment type="subcellular location">
    <subcellularLocation>
        <location evidence="1">Nucleus</location>
    </subcellularLocation>
</comment>
<dbReference type="GO" id="GO:0005634">
    <property type="term" value="C:nucleus"/>
    <property type="evidence" value="ECO:0007669"/>
    <property type="project" value="UniProtKB-SubCell"/>
</dbReference>
<evidence type="ECO:0000256" key="2">
    <source>
        <dbReference type="ARBA" id="ARBA00022723"/>
    </source>
</evidence>
<gene>
    <name evidence="6" type="ORF">KUDE01_019271</name>
</gene>
<reference evidence="6" key="1">
    <citation type="submission" date="2023-04" db="EMBL/GenBank/DDBJ databases">
        <title>Chromosome-level genome of Chaenocephalus aceratus.</title>
        <authorList>
            <person name="Park H."/>
        </authorList>
    </citation>
    <scope>NUCLEOTIDE SEQUENCE</scope>
    <source>
        <strain evidence="6">DE</strain>
        <tissue evidence="6">Muscle</tissue>
    </source>
</reference>
<dbReference type="PANTHER" id="PTHR46481">
    <property type="entry name" value="ZINC FINGER BED DOMAIN-CONTAINING PROTEIN 4"/>
    <property type="match status" value="1"/>
</dbReference>
<dbReference type="Proteomes" id="UP001228049">
    <property type="component" value="Unassembled WGS sequence"/>
</dbReference>
<comment type="caution">
    <text evidence="6">The sequence shown here is derived from an EMBL/GenBank/DDBJ whole genome shotgun (WGS) entry which is preliminary data.</text>
</comment>
<keyword evidence="2" id="KW-0479">Metal-binding</keyword>
<keyword evidence="4" id="KW-0862">Zinc</keyword>
<accession>A0AAD9F9M1</accession>
<name>A0AAD9F9M1_DISEL</name>
<dbReference type="PANTHER" id="PTHR46481:SF10">
    <property type="entry name" value="ZINC FINGER BED DOMAIN-CONTAINING PROTEIN 39"/>
    <property type="match status" value="1"/>
</dbReference>
<keyword evidence="3" id="KW-0863">Zinc-finger</keyword>
<evidence type="ECO:0000256" key="4">
    <source>
        <dbReference type="ARBA" id="ARBA00022833"/>
    </source>
</evidence>
<evidence type="ECO:0000256" key="5">
    <source>
        <dbReference type="ARBA" id="ARBA00023242"/>
    </source>
</evidence>
<dbReference type="InterPro" id="IPR012337">
    <property type="entry name" value="RNaseH-like_sf"/>
</dbReference>
<proteinExistence type="predicted"/>
<evidence type="ECO:0000256" key="3">
    <source>
        <dbReference type="ARBA" id="ARBA00022771"/>
    </source>
</evidence>
<dbReference type="SUPFAM" id="SSF53098">
    <property type="entry name" value="Ribonuclease H-like"/>
    <property type="match status" value="1"/>
</dbReference>
<dbReference type="InterPro" id="IPR052035">
    <property type="entry name" value="ZnF_BED_domain_contain"/>
</dbReference>
<evidence type="ECO:0000256" key="1">
    <source>
        <dbReference type="ARBA" id="ARBA00004123"/>
    </source>
</evidence>
<dbReference type="AlphaFoldDB" id="A0AAD9F9M1"/>
<keyword evidence="7" id="KW-1185">Reference proteome</keyword>
<organism evidence="6 7">
    <name type="scientific">Dissostichus eleginoides</name>
    <name type="common">Patagonian toothfish</name>
    <name type="synonym">Dissostichus amissus</name>
    <dbReference type="NCBI Taxonomy" id="100907"/>
    <lineage>
        <taxon>Eukaryota</taxon>
        <taxon>Metazoa</taxon>
        <taxon>Chordata</taxon>
        <taxon>Craniata</taxon>
        <taxon>Vertebrata</taxon>
        <taxon>Euteleostomi</taxon>
        <taxon>Actinopterygii</taxon>
        <taxon>Neopterygii</taxon>
        <taxon>Teleostei</taxon>
        <taxon>Neoteleostei</taxon>
        <taxon>Acanthomorphata</taxon>
        <taxon>Eupercaria</taxon>
        <taxon>Perciformes</taxon>
        <taxon>Notothenioidei</taxon>
        <taxon>Nototheniidae</taxon>
        <taxon>Dissostichus</taxon>
    </lineage>
</organism>
<protein>
    <submittedName>
        <fullName evidence="6">Zinc finger BED domain containing protein RICESLEEPER 3</fullName>
    </submittedName>
</protein>
<evidence type="ECO:0000313" key="6">
    <source>
        <dbReference type="EMBL" id="KAK1893809.1"/>
    </source>
</evidence>
<sequence length="250" mass="28047">MLDEFDNRWKAPNRDTLANTLIPSWYDEEKSKLIRDIARSQFVAMTSDGWTSTGENVAVEIEDCLADFGLKDKVSMITVDNAANMEVAAEKAGIMKLGCFAHNLNLAAQKAVDNPESESVRHFLEEAAALDPRFKGTVTHDDAVWERLAALVNRDNIGTCTIQQEPAGCESDCAAGNSEELEKPSKIRKSGLAELFEDEDEVLITHVEAPESDHMRAFKEVEDYRATRGITNLYLTPDNKTLTYYMYRCR</sequence>
<evidence type="ECO:0000313" key="7">
    <source>
        <dbReference type="Proteomes" id="UP001228049"/>
    </source>
</evidence>
<dbReference type="EMBL" id="JASDAP010000011">
    <property type="protein sequence ID" value="KAK1893809.1"/>
    <property type="molecule type" value="Genomic_DNA"/>
</dbReference>
<keyword evidence="5" id="KW-0539">Nucleus</keyword>
<dbReference type="GO" id="GO:0008270">
    <property type="term" value="F:zinc ion binding"/>
    <property type="evidence" value="ECO:0007669"/>
    <property type="project" value="UniProtKB-KW"/>
</dbReference>